<dbReference type="EMBL" id="GBXM01093766">
    <property type="protein sequence ID" value="JAH14811.1"/>
    <property type="molecule type" value="Transcribed_RNA"/>
</dbReference>
<sequence length="31" mass="3413">MSHLVEAVKCIELSREAPDGHHTKAAKHCTL</sequence>
<protein>
    <submittedName>
        <fullName evidence="1">Uncharacterized protein</fullName>
    </submittedName>
</protein>
<dbReference type="AlphaFoldDB" id="A0A0E9QD76"/>
<reference evidence="1" key="1">
    <citation type="submission" date="2014-11" db="EMBL/GenBank/DDBJ databases">
        <authorList>
            <person name="Amaro Gonzalez C."/>
        </authorList>
    </citation>
    <scope>NUCLEOTIDE SEQUENCE</scope>
</reference>
<reference evidence="1" key="2">
    <citation type="journal article" date="2015" name="Fish Shellfish Immunol.">
        <title>Early steps in the European eel (Anguilla anguilla)-Vibrio vulnificus interaction in the gills: Role of the RtxA13 toxin.</title>
        <authorList>
            <person name="Callol A."/>
            <person name="Pajuelo D."/>
            <person name="Ebbesson L."/>
            <person name="Teles M."/>
            <person name="MacKenzie S."/>
            <person name="Amaro C."/>
        </authorList>
    </citation>
    <scope>NUCLEOTIDE SEQUENCE</scope>
</reference>
<proteinExistence type="predicted"/>
<accession>A0A0E9QD76</accession>
<name>A0A0E9QD76_ANGAN</name>
<evidence type="ECO:0000313" key="1">
    <source>
        <dbReference type="EMBL" id="JAH14811.1"/>
    </source>
</evidence>
<organism evidence="1">
    <name type="scientific">Anguilla anguilla</name>
    <name type="common">European freshwater eel</name>
    <name type="synonym">Muraena anguilla</name>
    <dbReference type="NCBI Taxonomy" id="7936"/>
    <lineage>
        <taxon>Eukaryota</taxon>
        <taxon>Metazoa</taxon>
        <taxon>Chordata</taxon>
        <taxon>Craniata</taxon>
        <taxon>Vertebrata</taxon>
        <taxon>Euteleostomi</taxon>
        <taxon>Actinopterygii</taxon>
        <taxon>Neopterygii</taxon>
        <taxon>Teleostei</taxon>
        <taxon>Anguilliformes</taxon>
        <taxon>Anguillidae</taxon>
        <taxon>Anguilla</taxon>
    </lineage>
</organism>